<comment type="caution">
    <text evidence="1">The sequence shown here is derived from an EMBL/GenBank/DDBJ whole genome shotgun (WGS) entry which is preliminary data.</text>
</comment>
<name>A0ABS9U9M1_9BACL</name>
<dbReference type="RefSeq" id="WP_241368073.1">
    <property type="nucleotide sequence ID" value="NZ_JAKZFC010000001.1"/>
</dbReference>
<dbReference type="SUPFAM" id="SSF53383">
    <property type="entry name" value="PLP-dependent transferases"/>
    <property type="match status" value="1"/>
</dbReference>
<proteinExistence type="predicted"/>
<organism evidence="1 2">
    <name type="scientific">Solibacillus palustris</name>
    <dbReference type="NCBI Taxonomy" id="2908203"/>
    <lineage>
        <taxon>Bacteria</taxon>
        <taxon>Bacillati</taxon>
        <taxon>Bacillota</taxon>
        <taxon>Bacilli</taxon>
        <taxon>Bacillales</taxon>
        <taxon>Caryophanaceae</taxon>
        <taxon>Solibacillus</taxon>
    </lineage>
</organism>
<reference evidence="1 2" key="1">
    <citation type="submission" date="2022-03" db="EMBL/GenBank/DDBJ databases">
        <authorList>
            <person name="Jo J.-H."/>
            <person name="Im W.-T."/>
        </authorList>
    </citation>
    <scope>NUCLEOTIDE SEQUENCE [LARGE SCALE GENOMIC DNA]</scope>
    <source>
        <strain evidence="1 2">MA9</strain>
    </source>
</reference>
<evidence type="ECO:0000313" key="1">
    <source>
        <dbReference type="EMBL" id="MCH7321029.1"/>
    </source>
</evidence>
<dbReference type="InterPro" id="IPR015424">
    <property type="entry name" value="PyrdxlP-dep_Trfase"/>
</dbReference>
<dbReference type="EMBL" id="JAKZFC010000001">
    <property type="protein sequence ID" value="MCH7321029.1"/>
    <property type="molecule type" value="Genomic_DNA"/>
</dbReference>
<accession>A0ABS9U9M1</accession>
<gene>
    <name evidence="1" type="ORF">LZ480_03920</name>
</gene>
<keyword evidence="2" id="KW-1185">Reference proteome</keyword>
<protein>
    <recommendedName>
        <fullName evidence="3">DegT/DnrJ/EryC1/StrS aminotransferase family protein</fullName>
    </recommendedName>
</protein>
<dbReference type="Proteomes" id="UP001316087">
    <property type="component" value="Unassembled WGS sequence"/>
</dbReference>
<evidence type="ECO:0008006" key="3">
    <source>
        <dbReference type="Google" id="ProtNLM"/>
    </source>
</evidence>
<evidence type="ECO:0000313" key="2">
    <source>
        <dbReference type="Proteomes" id="UP001316087"/>
    </source>
</evidence>
<sequence>MKEIGGYFELEQLISNEYYKDLIHLNTARNALLYLIKSKKIEKVYIPFYLCNSVSNMLDRYGYEYEYYRIAADFSPIFNKELKKQECLYVVNYFGQLSEEKILYIKDKHKQIIVDNTQAFFQRPLNSVDTIYSCRKFFGVPDGAYLSTDKRLDKTLEIDISKDRVEHLLGRFEGKASDYYSGFLEVDERFNGETLKQMSKITRNLMGAIDYQNVIRERNRNYRYLENELKKYNPIKLNSPEGPYCYPFYADNGFEIRRNLAEKKIYIPTLWKNVLQVTPQESIEYRYSANLLPIPCDQRYDEDDMKYIVECINIEEKINY</sequence>